<keyword evidence="1" id="KW-0732">Signal</keyword>
<feature type="chain" id="PRO_5031245138" description="LysM domain-containing protein" evidence="1">
    <location>
        <begin position="25"/>
        <end position="660"/>
    </location>
</feature>
<feature type="signal peptide" evidence="1">
    <location>
        <begin position="1"/>
        <end position="24"/>
    </location>
</feature>
<name>A0A7S0HDT3_9CRYP</name>
<evidence type="ECO:0000256" key="1">
    <source>
        <dbReference type="SAM" id="SignalP"/>
    </source>
</evidence>
<feature type="domain" description="LysM" evidence="2">
    <location>
        <begin position="589"/>
        <end position="638"/>
    </location>
</feature>
<organism evidence="3">
    <name type="scientific">Hanusia phi</name>
    <dbReference type="NCBI Taxonomy" id="3032"/>
    <lineage>
        <taxon>Eukaryota</taxon>
        <taxon>Cryptophyceae</taxon>
        <taxon>Pyrenomonadales</taxon>
        <taxon>Geminigeraceae</taxon>
        <taxon>Hanusia</taxon>
    </lineage>
</organism>
<evidence type="ECO:0000313" key="3">
    <source>
        <dbReference type="EMBL" id="CAD8475367.1"/>
    </source>
</evidence>
<dbReference type="Pfam" id="PF01476">
    <property type="entry name" value="LysM"/>
    <property type="match status" value="1"/>
</dbReference>
<gene>
    <name evidence="3" type="ORF">HPHI1048_LOCUS5738</name>
</gene>
<dbReference type="InterPro" id="IPR018392">
    <property type="entry name" value="LysM"/>
</dbReference>
<sequence>MVKMPTSKFYSFLAFMLLVPCTAAVNETCSDMPPAAVNCPVLRMTPSALWNQYQYFDWKLGDNWPGNSFFQQNYDIPPSDRPCISNPSTCSGPSDYTCKRGIESLTAMNVKRRMYEVKPGSPAVCGHGNREFSFFVRPGDSVQDLIILFAAGGICWDAASCSGVTGLMSIDAMNSQYYKERYASVPVDMKRTLRDNDPGLKTGLLDAWSVGLDFLTWSLVVIPDCTGDMHIGNQTRAMNHGTSSCYTVHHKGAVNTGLALKWVLDNFKNLKRLLLVGSYQEANAKAYGAHGVIFWAKYLQEQMPSTVVRTVVDSSMGIAGPWFKQFMTHDIWGTANAVVPTATGAGAQDNLLPPPHEWAIWSDDVSSYYRWVTQRRPSLAFADVSSTEDDVQKSFFIMTGGMSQDCCNNGCGCSTQVVRDSRNGQLDWTKTRKVQILRRNKYIPNNYRSWMISTTNTHGLLVSQEFITVCPKLGLEDFVCPQQYVLQAWTYSFANAKIMYNSEGSPIATTFLGTSYDERNFGYGTCLGCLSGVLGSGEYDELCNVTIYDDDTLRTVATRYNSNWVSLWALNGGETPDEQLSGRLLRFAHEYRMEPGESIDDVAKRFGVTVPEVVYHNYNLMTHIDNPVNLLAGDVVCIVSRVADAVDAGGSPICMPRIRR</sequence>
<dbReference type="PROSITE" id="PS51782">
    <property type="entry name" value="LYSM"/>
    <property type="match status" value="1"/>
</dbReference>
<proteinExistence type="predicted"/>
<dbReference type="EMBL" id="HBEO01008225">
    <property type="protein sequence ID" value="CAD8475367.1"/>
    <property type="molecule type" value="Transcribed_RNA"/>
</dbReference>
<evidence type="ECO:0000259" key="2">
    <source>
        <dbReference type="PROSITE" id="PS51782"/>
    </source>
</evidence>
<protein>
    <recommendedName>
        <fullName evidence="2">LysM domain-containing protein</fullName>
    </recommendedName>
</protein>
<dbReference type="AlphaFoldDB" id="A0A7S0HDT3"/>
<reference evidence="3" key="1">
    <citation type="submission" date="2021-01" db="EMBL/GenBank/DDBJ databases">
        <authorList>
            <person name="Corre E."/>
            <person name="Pelletier E."/>
            <person name="Niang G."/>
            <person name="Scheremetjew M."/>
            <person name="Finn R."/>
            <person name="Kale V."/>
            <person name="Holt S."/>
            <person name="Cochrane G."/>
            <person name="Meng A."/>
            <person name="Brown T."/>
            <person name="Cohen L."/>
        </authorList>
    </citation>
    <scope>NUCLEOTIDE SEQUENCE</scope>
    <source>
        <strain evidence="3">CCMP325</strain>
    </source>
</reference>
<accession>A0A7S0HDT3</accession>